<dbReference type="RefSeq" id="WP_136890954.1">
    <property type="nucleotide sequence ID" value="NZ_CP034413.3"/>
</dbReference>
<accession>A0A4D7AMJ3</accession>
<protein>
    <submittedName>
        <fullName evidence="2">Helix-turn-helix transcriptional regulator</fullName>
    </submittedName>
</protein>
<organism evidence="2 3">
    <name type="scientific">Dysosmobacter welbionis</name>
    <dbReference type="NCBI Taxonomy" id="2093857"/>
    <lineage>
        <taxon>Bacteria</taxon>
        <taxon>Bacillati</taxon>
        <taxon>Bacillota</taxon>
        <taxon>Clostridia</taxon>
        <taxon>Eubacteriales</taxon>
        <taxon>Oscillospiraceae</taxon>
        <taxon>Dysosmobacter</taxon>
    </lineage>
</organism>
<dbReference type="InterPro" id="IPR001387">
    <property type="entry name" value="Cro/C1-type_HTH"/>
</dbReference>
<evidence type="ECO:0000259" key="1">
    <source>
        <dbReference type="PROSITE" id="PS50943"/>
    </source>
</evidence>
<dbReference type="SMART" id="SM00530">
    <property type="entry name" value="HTH_XRE"/>
    <property type="match status" value="1"/>
</dbReference>
<gene>
    <name evidence="2" type="ORF">EIO64_05170</name>
</gene>
<evidence type="ECO:0000313" key="2">
    <source>
        <dbReference type="EMBL" id="QCI58688.1"/>
    </source>
</evidence>
<evidence type="ECO:0000313" key="3">
    <source>
        <dbReference type="Proteomes" id="UP000298642"/>
    </source>
</evidence>
<dbReference type="GO" id="GO:0003677">
    <property type="term" value="F:DNA binding"/>
    <property type="evidence" value="ECO:0007669"/>
    <property type="project" value="InterPro"/>
</dbReference>
<keyword evidence="3" id="KW-1185">Reference proteome</keyword>
<feature type="domain" description="HTH cro/C1-type" evidence="1">
    <location>
        <begin position="3"/>
        <end position="60"/>
    </location>
</feature>
<dbReference type="Pfam" id="PF13443">
    <property type="entry name" value="HTH_26"/>
    <property type="match status" value="1"/>
</dbReference>
<dbReference type="Proteomes" id="UP000298642">
    <property type="component" value="Chromosome"/>
</dbReference>
<dbReference type="AlphaFoldDB" id="A0A4D7AMJ3"/>
<dbReference type="SUPFAM" id="SSF47413">
    <property type="entry name" value="lambda repressor-like DNA-binding domains"/>
    <property type="match status" value="1"/>
</dbReference>
<dbReference type="KEGG" id="obj:EIO64_05170"/>
<name>A0A4D7AMJ3_9FIRM</name>
<reference evidence="3" key="1">
    <citation type="submission" date="2018-12" db="EMBL/GenBank/DDBJ databases">
        <title>Dusodibacter welbiota gen. nov., sp. nov., isolated from human faeces and emended description of the Oscillibacter genus.</title>
        <authorList>
            <person name="Le Roy T."/>
            <person name="Van der Smissen P."/>
            <person name="Delzenne N."/>
            <person name="Muccioli G."/>
            <person name="Collet J.F."/>
            <person name="Cani P.D."/>
        </authorList>
    </citation>
    <scope>NUCLEOTIDE SEQUENCE [LARGE SCALE GENOMIC DNA]</scope>
    <source>
        <strain evidence="3">J115</strain>
    </source>
</reference>
<dbReference type="EMBL" id="CP034413">
    <property type="protein sequence ID" value="QCI58688.1"/>
    <property type="molecule type" value="Genomic_DNA"/>
</dbReference>
<dbReference type="Gene3D" id="1.10.260.40">
    <property type="entry name" value="lambda repressor-like DNA-binding domains"/>
    <property type="match status" value="1"/>
</dbReference>
<dbReference type="PROSITE" id="PS50943">
    <property type="entry name" value="HTH_CROC1"/>
    <property type="match status" value="1"/>
</dbReference>
<proteinExistence type="predicted"/>
<sequence>MDLQGYLNQRGISKYRLAQISGVPNTTIVDICAGRSEIGRCAAKTVQQLAKALDCTMEDIMELSPAYESDTGLPTDKSYLECGLPDFLMESIAQMQAAWDRLDRGEKDLRWDCDYCNLQTDINNAEVNQVISSEQAWYLREKYLRMERE</sequence>
<dbReference type="InterPro" id="IPR010982">
    <property type="entry name" value="Lambda_DNA-bd_dom_sf"/>
</dbReference>